<feature type="non-terminal residue" evidence="3">
    <location>
        <position position="1"/>
    </location>
</feature>
<evidence type="ECO:0000313" key="4">
    <source>
        <dbReference type="Proteomes" id="UP000198309"/>
    </source>
</evidence>
<gene>
    <name evidence="3" type="ORF">SAMN06295949_1661</name>
</gene>
<proteinExistence type="predicted"/>
<dbReference type="Proteomes" id="UP000198309">
    <property type="component" value="Unassembled WGS sequence"/>
</dbReference>
<reference evidence="3 4" key="1">
    <citation type="submission" date="2017-06" db="EMBL/GenBank/DDBJ databases">
        <authorList>
            <person name="Varghese N."/>
            <person name="Submissions S."/>
        </authorList>
    </citation>
    <scope>NUCLEOTIDE SEQUENCE [LARGE SCALE GENOMIC DNA]</scope>
    <source>
        <strain evidence="3 4">RLD-1</strain>
    </source>
</reference>
<keyword evidence="4" id="KW-1185">Reference proteome</keyword>
<dbReference type="RefSeq" id="WP_176450360.1">
    <property type="nucleotide sequence ID" value="NZ_FZPC01000066.1"/>
</dbReference>
<dbReference type="Gene3D" id="3.30.420.430">
    <property type="match status" value="1"/>
</dbReference>
<evidence type="ECO:0000259" key="2">
    <source>
        <dbReference type="Pfam" id="PF19077"/>
    </source>
</evidence>
<name>A0ABY1T4B7_9PSED</name>
<evidence type="ECO:0000313" key="3">
    <source>
        <dbReference type="EMBL" id="SNT56908.1"/>
    </source>
</evidence>
<dbReference type="Pfam" id="PF19077">
    <property type="entry name" value="Big_13"/>
    <property type="match status" value="2"/>
</dbReference>
<feature type="non-terminal residue" evidence="3">
    <location>
        <position position="1074"/>
    </location>
</feature>
<feature type="domain" description="Bacterial Ig-like" evidence="2">
    <location>
        <begin position="85"/>
        <end position="173"/>
    </location>
</feature>
<evidence type="ECO:0000256" key="1">
    <source>
        <dbReference type="SAM" id="MobiDB-lite"/>
    </source>
</evidence>
<organism evidence="3 4">
    <name type="scientific">Pseudomonas delhiensis</name>
    <dbReference type="NCBI Taxonomy" id="366289"/>
    <lineage>
        <taxon>Bacteria</taxon>
        <taxon>Pseudomonadati</taxon>
        <taxon>Pseudomonadota</taxon>
        <taxon>Gammaproteobacteria</taxon>
        <taxon>Pseudomonadales</taxon>
        <taxon>Pseudomonadaceae</taxon>
        <taxon>Pseudomonas</taxon>
    </lineage>
</organism>
<accession>A0ABY1T4B7</accession>
<sequence>PTLGGKALPGETIEIFDNGVLLEKVVANPAGHWSFTPSEDLADGVHSFQVRALSDTHSPSELSPPFQLVVDTIAPDPSNLRITGIHDDVGSVTGNVASGGRTDDRKPTVSGTGTSGNTVTLYVTEANGQREVGKALVIDGKWTVEVTDALNFGQNVFTAVEADTAGNATPHSPGYAISVTQNDRFGGFDLGGSQGSGAPINTTAVGWQNNPQVTKLANGNLVVTWQNNTQKENGGYDVFFQIMDPTGKIKLGQEQLVNQRNYLNQDSPQVTALADGGFLVVWESYAGSPDPNKDGVMARRYDASGAAHADEFLINQTTAGAQRSPSVMGLPDGGYIVAWYSDQSGGSIVQRTYDAQNQPVGDEVVIKAGGAAYQEGGPEMVHLGNDWYLTVWSGADGNGNGVLGQLRKLDGSAAGPILTLNTTLDKAQQYPDAIALKDGSFVVFWDSADSQANGTDIRAAHYRVDPVSGQATLIGSGDFIVNQYTAGKQYKPVGVALEDGGYMLIWGSEGGDGDGSSIFAQRFDANSQKIGHEFLVNPDTWGNQGSGWDDIDLAHILDATLMDDGNIFVTWHSDKIDPDSYGIEGVVLDIDAGFYSEFTVNTSTQGEQAYSATSALPNGGFVTVWQSNHNGSAEVMAQLYDASGMAIGQEFLVNTVTADFQGRPDVITLNDGSFLVGYHSWENSRDIVHTQRFSYTYDAAGNITGTVKVDGEKFIDRAGFKYNRNVLLSAMDDGGYMVVWQGRTGDKQPWQVVSAQYDADGKVIPGSESLIANLGFSGQADTPSRAIVATLEGGQVVITYAKETTAADVYFRVYDPKSQTFGAEIRANETTAGTQGTPSVAELANGNFIVTWDSNDTNGPDQGVRGVWGRIYSPDGTAVGNEFLINTFTPGDQKRPITVARPEGGFVTVYASQADKAPGAGTYGIYLQFFDDAGNRVGQEMRINQLVSGNQEWPELTFLADGRLFVTWTDYGVGDGSGSAIKGRIIDLESTLGLGVTPQDAAVKSGAEPLAADAAQGNLWMLFDDGSASGLLLDNAALSAVRGGAGNDFIAIKDTSFAMIDGGDGIDTLLLDGK</sequence>
<feature type="region of interest" description="Disordered" evidence="1">
    <location>
        <begin position="93"/>
        <end position="113"/>
    </location>
</feature>
<protein>
    <recommendedName>
        <fullName evidence="2">Bacterial Ig-like domain-containing protein</fullName>
    </recommendedName>
</protein>
<dbReference type="EMBL" id="FZPC01000066">
    <property type="protein sequence ID" value="SNT56908.1"/>
    <property type="molecule type" value="Genomic_DNA"/>
</dbReference>
<feature type="domain" description="Bacterial Ig-like" evidence="2">
    <location>
        <begin position="1"/>
        <end position="72"/>
    </location>
</feature>
<comment type="caution">
    <text evidence="3">The sequence shown here is derived from an EMBL/GenBank/DDBJ whole genome shotgun (WGS) entry which is preliminary data.</text>
</comment>
<dbReference type="InterPro" id="IPR044016">
    <property type="entry name" value="Big_13"/>
</dbReference>